<dbReference type="OrthoDB" id="8735237at2759"/>
<feature type="domain" description="GDNF/GAS1" evidence="9">
    <location>
        <begin position="176"/>
        <end position="253"/>
    </location>
</feature>
<keyword evidence="6" id="KW-0675">Receptor</keyword>
<keyword evidence="5 8" id="KW-0472">Membrane</keyword>
<dbReference type="GeneTree" id="ENSGT00730000111274"/>
<dbReference type="GO" id="GO:0043235">
    <property type="term" value="C:receptor complex"/>
    <property type="evidence" value="ECO:0007669"/>
    <property type="project" value="TreeGrafter"/>
</dbReference>
<dbReference type="InterPro" id="IPR037193">
    <property type="entry name" value="GDNF_alpha"/>
</dbReference>
<dbReference type="InterPro" id="IPR003438">
    <property type="entry name" value="GDNF_rcpt"/>
</dbReference>
<dbReference type="InParanoid" id="A0A4W6G729"/>
<evidence type="ECO:0000256" key="8">
    <source>
        <dbReference type="SAM" id="Phobius"/>
    </source>
</evidence>
<dbReference type="GO" id="GO:0007399">
    <property type="term" value="P:nervous system development"/>
    <property type="evidence" value="ECO:0007669"/>
    <property type="project" value="TreeGrafter"/>
</dbReference>
<keyword evidence="7" id="KW-0325">Glycoprotein</keyword>
<sequence>MCYILLTVGGVSQLMGTDTTERHRSAAGELQVSAHSFTTAIMPLTCLEAAVILGIIIPQISSISISSAPPDCLAAVDTCMSHLCQSERAFYSSICDNEGCQIKGSEVCNMTIQTILNQFPSLRGCVCAWEEELCGSVQELATQCHRKTASQQKRSTAMDWKSSSLIGYVYNGAGSCLNQMSACVSDKVCNKNLTPVLQARRADPCDRQRCQQATQHFYGSMPQNVAEMLAMCECEATDQNCLLMKTDLHSGMCGDETQICQDRVNQCVEDSNCRNLLKTFHAKCWSSEEAWCSDSDLQSGECLTNMDLALINGADSECKMAFLATLGTALHHPCSCEGMHNEDLRMCNRIYDILHKRSHFMTSWKSNSGPSKPPTNSESEHGHTWLHDYLLYAFATVLLVGVVILMPLAIVSKIWMMRKRDNTKFHHPQKSNSVVIF</sequence>
<evidence type="ECO:0000256" key="2">
    <source>
        <dbReference type="ARBA" id="ARBA00005961"/>
    </source>
</evidence>
<organism evidence="10 11">
    <name type="scientific">Lates calcarifer</name>
    <name type="common">Barramundi</name>
    <name type="synonym">Holocentrus calcarifer</name>
    <dbReference type="NCBI Taxonomy" id="8187"/>
    <lineage>
        <taxon>Eukaryota</taxon>
        <taxon>Metazoa</taxon>
        <taxon>Chordata</taxon>
        <taxon>Craniata</taxon>
        <taxon>Vertebrata</taxon>
        <taxon>Euteleostomi</taxon>
        <taxon>Actinopterygii</taxon>
        <taxon>Neopterygii</taxon>
        <taxon>Teleostei</taxon>
        <taxon>Neoteleostei</taxon>
        <taxon>Acanthomorphata</taxon>
        <taxon>Carangaria</taxon>
        <taxon>Carangaria incertae sedis</taxon>
        <taxon>Centropomidae</taxon>
        <taxon>Lates</taxon>
    </lineage>
</organism>
<comment type="similarity">
    <text evidence="2">Belongs to the GDNFR family.</text>
</comment>
<reference evidence="11" key="1">
    <citation type="submission" date="2015-09" db="EMBL/GenBank/DDBJ databases">
        <authorList>
            <person name="Sai Rama Sridatta P."/>
        </authorList>
    </citation>
    <scope>NUCLEOTIDE SEQUENCE [LARGE SCALE GENOMIC DNA]</scope>
</reference>
<dbReference type="GeneID" id="108892393"/>
<dbReference type="Proteomes" id="UP000314980">
    <property type="component" value="Unassembled WGS sequence"/>
</dbReference>
<evidence type="ECO:0000259" key="9">
    <source>
        <dbReference type="SMART" id="SM00907"/>
    </source>
</evidence>
<dbReference type="Ensembl" id="ENSLCAT00010061308.1">
    <property type="protein sequence ID" value="ENSLCAP00010059692.1"/>
    <property type="gene ID" value="ENSLCAG00010027799.1"/>
</dbReference>
<evidence type="ECO:0000313" key="10">
    <source>
        <dbReference type="Ensembl" id="ENSLCAP00010059692.1"/>
    </source>
</evidence>
<reference evidence="10" key="3">
    <citation type="submission" date="2025-05" db="UniProtKB">
        <authorList>
            <consortium name="Ensembl"/>
        </authorList>
    </citation>
    <scope>IDENTIFICATION</scope>
</reference>
<feature type="domain" description="GDNF/GAS1" evidence="9">
    <location>
        <begin position="260"/>
        <end position="358"/>
    </location>
</feature>
<accession>A0A4W6G729</accession>
<dbReference type="CTD" id="389400"/>
<dbReference type="SUPFAM" id="SSF110035">
    <property type="entry name" value="GDNF receptor-like"/>
    <property type="match status" value="2"/>
</dbReference>
<evidence type="ECO:0000256" key="1">
    <source>
        <dbReference type="ARBA" id="ARBA00004236"/>
    </source>
</evidence>
<dbReference type="SMART" id="SM00907">
    <property type="entry name" value="GDNF"/>
    <property type="match status" value="3"/>
</dbReference>
<dbReference type="PANTHER" id="PTHR10269:SF1">
    <property type="entry name" value="GDNF FAMILY RECEPTOR ALPHA-LIKE"/>
    <property type="match status" value="1"/>
</dbReference>
<dbReference type="KEGG" id="lcf:108892393"/>
<keyword evidence="4" id="KW-0732">Signal</keyword>
<keyword evidence="3" id="KW-1003">Cell membrane</keyword>
<dbReference type="Proteomes" id="UP000694890">
    <property type="component" value="Linkage group LG16_LG22"/>
</dbReference>
<dbReference type="AlphaFoldDB" id="A0A4W6G729"/>
<comment type="subcellular location">
    <subcellularLocation>
        <location evidence="1">Cell membrane</location>
    </subcellularLocation>
</comment>
<protein>
    <submittedName>
        <fullName evidence="12">GDNF family receptor alpha-like</fullName>
    </submittedName>
</protein>
<dbReference type="GO" id="GO:0007169">
    <property type="term" value="P:cell surface receptor protein tyrosine kinase signaling pathway"/>
    <property type="evidence" value="ECO:0007669"/>
    <property type="project" value="UniProtKB-ARBA"/>
</dbReference>
<evidence type="ECO:0000256" key="4">
    <source>
        <dbReference type="ARBA" id="ARBA00022729"/>
    </source>
</evidence>
<dbReference type="STRING" id="8187.ENSLCAP00010059692"/>
<dbReference type="PANTHER" id="PTHR10269">
    <property type="entry name" value="GDNF RECEPTOR ALPHA"/>
    <property type="match status" value="1"/>
</dbReference>
<evidence type="ECO:0000313" key="12">
    <source>
        <dbReference type="RefSeq" id="XP_018545417.1"/>
    </source>
</evidence>
<evidence type="ECO:0000256" key="3">
    <source>
        <dbReference type="ARBA" id="ARBA00022475"/>
    </source>
</evidence>
<dbReference type="RefSeq" id="XP_018545417.1">
    <property type="nucleotide sequence ID" value="XM_018689901.2"/>
</dbReference>
<evidence type="ECO:0000256" key="7">
    <source>
        <dbReference type="ARBA" id="ARBA00023180"/>
    </source>
</evidence>
<dbReference type="Pfam" id="PF02351">
    <property type="entry name" value="GDNF"/>
    <property type="match status" value="2"/>
</dbReference>
<reference evidence="12" key="2">
    <citation type="submission" date="2025-04" db="UniProtKB">
        <authorList>
            <consortium name="RefSeq"/>
        </authorList>
    </citation>
    <scope>IDENTIFICATION</scope>
    <source>
        <tissue evidence="12">Brain</tissue>
    </source>
</reference>
<feature type="transmembrane region" description="Helical" evidence="8">
    <location>
        <begin position="389"/>
        <end position="411"/>
    </location>
</feature>
<feature type="domain" description="GDNF/GAS1" evidence="9">
    <location>
        <begin position="72"/>
        <end position="144"/>
    </location>
</feature>
<name>A0A4W6G729_LATCA</name>
<keyword evidence="8" id="KW-0812">Transmembrane</keyword>
<evidence type="ECO:0000256" key="5">
    <source>
        <dbReference type="ARBA" id="ARBA00023136"/>
    </source>
</evidence>
<evidence type="ECO:0000256" key="6">
    <source>
        <dbReference type="ARBA" id="ARBA00023170"/>
    </source>
</evidence>
<proteinExistence type="inferred from homology"/>
<keyword evidence="8" id="KW-1133">Transmembrane helix</keyword>
<evidence type="ECO:0000313" key="11">
    <source>
        <dbReference type="Proteomes" id="UP000314980"/>
    </source>
</evidence>
<dbReference type="GO" id="GO:0038023">
    <property type="term" value="F:signaling receptor activity"/>
    <property type="evidence" value="ECO:0007669"/>
    <property type="project" value="InterPro"/>
</dbReference>
<dbReference type="InterPro" id="IPR016017">
    <property type="entry name" value="GDNF/GAS1"/>
</dbReference>
<keyword evidence="11" id="KW-1185">Reference proteome</keyword>
<gene>
    <name evidence="10 12" type="primary">gfral</name>
</gene>
<dbReference type="GO" id="GO:0009897">
    <property type="term" value="C:external side of plasma membrane"/>
    <property type="evidence" value="ECO:0007669"/>
    <property type="project" value="TreeGrafter"/>
</dbReference>